<gene>
    <name evidence="2" type="ORF">DPM19_18145</name>
</gene>
<evidence type="ECO:0000256" key="1">
    <source>
        <dbReference type="SAM" id="Phobius"/>
    </source>
</evidence>
<protein>
    <recommendedName>
        <fullName evidence="4">Phage tail protein</fullName>
    </recommendedName>
</protein>
<feature type="transmembrane region" description="Helical" evidence="1">
    <location>
        <begin position="457"/>
        <end position="476"/>
    </location>
</feature>
<feature type="transmembrane region" description="Helical" evidence="1">
    <location>
        <begin position="496"/>
        <end position="516"/>
    </location>
</feature>
<comment type="caution">
    <text evidence="2">The sequence shown here is derived from an EMBL/GenBank/DDBJ whole genome shotgun (WGS) entry which is preliminary data.</text>
</comment>
<name>A0A365H3C2_9ACTN</name>
<keyword evidence="3" id="KW-1185">Reference proteome</keyword>
<feature type="transmembrane region" description="Helical" evidence="1">
    <location>
        <begin position="327"/>
        <end position="354"/>
    </location>
</feature>
<feature type="transmembrane region" description="Helical" evidence="1">
    <location>
        <begin position="113"/>
        <end position="137"/>
    </location>
</feature>
<dbReference type="EMBL" id="QLYX01000008">
    <property type="protein sequence ID" value="RAY13600.1"/>
    <property type="molecule type" value="Genomic_DNA"/>
</dbReference>
<feature type="transmembrane region" description="Helical" evidence="1">
    <location>
        <begin position="427"/>
        <end position="450"/>
    </location>
</feature>
<proteinExistence type="predicted"/>
<organism evidence="2 3">
    <name type="scientific">Actinomadura craniellae</name>
    <dbReference type="NCBI Taxonomy" id="2231787"/>
    <lineage>
        <taxon>Bacteria</taxon>
        <taxon>Bacillati</taxon>
        <taxon>Actinomycetota</taxon>
        <taxon>Actinomycetes</taxon>
        <taxon>Streptosporangiales</taxon>
        <taxon>Thermomonosporaceae</taxon>
        <taxon>Actinomadura</taxon>
    </lineage>
</organism>
<keyword evidence="1" id="KW-0812">Transmembrane</keyword>
<evidence type="ECO:0000313" key="2">
    <source>
        <dbReference type="EMBL" id="RAY13600.1"/>
    </source>
</evidence>
<reference evidence="2 3" key="1">
    <citation type="submission" date="2018-06" db="EMBL/GenBank/DDBJ databases">
        <title>Actinomadura craniellae sp. nov. isolated from marine sponge Craniella sp.</title>
        <authorList>
            <person name="Li L."/>
            <person name="Xu Q.H."/>
            <person name="Lin H.W."/>
            <person name="Lu Y.H."/>
        </authorList>
    </citation>
    <scope>NUCLEOTIDE SEQUENCE [LARGE SCALE GENOMIC DNA]</scope>
    <source>
        <strain evidence="2 3">LHW63021</strain>
    </source>
</reference>
<keyword evidence="1" id="KW-1133">Transmembrane helix</keyword>
<evidence type="ECO:0000313" key="3">
    <source>
        <dbReference type="Proteomes" id="UP000251891"/>
    </source>
</evidence>
<dbReference type="AlphaFoldDB" id="A0A365H3C2"/>
<dbReference type="RefSeq" id="WP_111869141.1">
    <property type="nucleotide sequence ID" value="NZ_QLYX01000008.1"/>
</dbReference>
<evidence type="ECO:0008006" key="4">
    <source>
        <dbReference type="Google" id="ProtNLM"/>
    </source>
</evidence>
<dbReference type="Proteomes" id="UP000251891">
    <property type="component" value="Unassembled WGS sequence"/>
</dbReference>
<accession>A0A365H3C2</accession>
<sequence length="716" mass="74032">MALSVGELVAFIRADDRGFRRTLDRSEQHMQQFQRDTNGRLRDMRGRFVAEGEAAGEGYGGGLIGAVRAAISAGLRGAGAVLAPLAALPLKVAAIAATAVAAAPLLAALGAKLLALGQAALAVAPMLLSFAAAGLFVKATLKQIFAEGSAARKALQPIGDAFTAAGKAASEAAARGIRPLAQAFTRVAFPHVRRTMVAIGQATNQVMREFLAWGKSTAGVKALRGILDPISKSVRELAPHVSRLAISFVSMLGRISGVSMAVGSRGLAGALDWLADRLDRITAASVSAGLDKLKSAFQAVSTVVGTLSGWVRTLVDAYRTYTAQFRALADVVSVLAIVFGGPVTAVIAAAGLVIRHFDEVKAAYERIKQGFSSPIAGDFMANVRSAVTEVLPSLKKVFADIKAVVIPALQEIWTKVTTQLIPAFGQFLAAAAPVVSWLVGVFGPMVVAVFRSVMANISGAISIITGILKVFTGILTGDWGKAWDGVKAIAAGAWQIITGIIRIGLSGVMALFKLHIGLIRGVMTRMNEAALDGARAIGRSIMGALRAAWGGIRSAANGIKNTIVGVFRGAGSWLVSAGRAILDGLISGIRGAIGRVRDILSSVTGMIPSWKGPMAVDLKLLEPSGAAIMSGLMDGITGALPALRSTLGQVTDGIAGAVSGPDIAPAGAAGFGRDRQVVDVRVTVDATGGDDHFLRWLRRTIRVEGGGNVQQVLGKG</sequence>
<dbReference type="OrthoDB" id="3483908at2"/>
<feature type="transmembrane region" description="Helical" evidence="1">
    <location>
        <begin position="81"/>
        <end position="107"/>
    </location>
</feature>
<keyword evidence="1" id="KW-0472">Membrane</keyword>